<dbReference type="PANTHER" id="PTHR46481">
    <property type="entry name" value="ZINC FINGER BED DOMAIN-CONTAINING PROTEIN 4"/>
    <property type="match status" value="1"/>
</dbReference>
<protein>
    <recommendedName>
        <fullName evidence="10">Transposase</fullName>
    </recommendedName>
</protein>
<keyword evidence="6" id="KW-0175">Coiled coil</keyword>
<keyword evidence="5" id="KW-0539">Nucleus</keyword>
<evidence type="ECO:0000256" key="4">
    <source>
        <dbReference type="ARBA" id="ARBA00022833"/>
    </source>
</evidence>
<evidence type="ECO:0000256" key="5">
    <source>
        <dbReference type="ARBA" id="ARBA00023242"/>
    </source>
</evidence>
<reference evidence="8" key="1">
    <citation type="submission" date="2022-07" db="EMBL/GenBank/DDBJ databases">
        <title>The genome of Lyophyllum shimeji provides insight into the initial evolution of ectomycorrhizal fungal genome.</title>
        <authorList>
            <person name="Kobayashi Y."/>
            <person name="Shibata T."/>
            <person name="Hirakawa H."/>
            <person name="Shigenobu S."/>
            <person name="Nishiyama T."/>
            <person name="Yamada A."/>
            <person name="Hasebe M."/>
            <person name="Kawaguchi M."/>
        </authorList>
    </citation>
    <scope>NUCLEOTIDE SEQUENCE</scope>
    <source>
        <strain evidence="8">AT787</strain>
    </source>
</reference>
<feature type="coiled-coil region" evidence="6">
    <location>
        <begin position="267"/>
        <end position="307"/>
    </location>
</feature>
<dbReference type="AlphaFoldDB" id="A0A9P3Q144"/>
<feature type="region of interest" description="Disordered" evidence="7">
    <location>
        <begin position="1"/>
        <end position="25"/>
    </location>
</feature>
<keyword evidence="4" id="KW-0862">Zinc</keyword>
<dbReference type="InterPro" id="IPR012337">
    <property type="entry name" value="RNaseH-like_sf"/>
</dbReference>
<keyword evidence="9" id="KW-1185">Reference proteome</keyword>
<dbReference type="GO" id="GO:0008270">
    <property type="term" value="F:zinc ion binding"/>
    <property type="evidence" value="ECO:0007669"/>
    <property type="project" value="UniProtKB-KW"/>
</dbReference>
<name>A0A9P3Q144_LYOSH</name>
<evidence type="ECO:0000256" key="3">
    <source>
        <dbReference type="ARBA" id="ARBA00022771"/>
    </source>
</evidence>
<accession>A0A9P3Q144</accession>
<comment type="caution">
    <text evidence="8">The sequence shown here is derived from an EMBL/GenBank/DDBJ whole genome shotgun (WGS) entry which is preliminary data.</text>
</comment>
<evidence type="ECO:0008006" key="10">
    <source>
        <dbReference type="Google" id="ProtNLM"/>
    </source>
</evidence>
<organism evidence="8 9">
    <name type="scientific">Lyophyllum shimeji</name>
    <name type="common">Hon-shimeji</name>
    <name type="synonym">Tricholoma shimeji</name>
    <dbReference type="NCBI Taxonomy" id="47721"/>
    <lineage>
        <taxon>Eukaryota</taxon>
        <taxon>Fungi</taxon>
        <taxon>Dikarya</taxon>
        <taxon>Basidiomycota</taxon>
        <taxon>Agaricomycotina</taxon>
        <taxon>Agaricomycetes</taxon>
        <taxon>Agaricomycetidae</taxon>
        <taxon>Agaricales</taxon>
        <taxon>Tricholomatineae</taxon>
        <taxon>Lyophyllaceae</taxon>
        <taxon>Lyophyllum</taxon>
    </lineage>
</organism>
<evidence type="ECO:0000313" key="9">
    <source>
        <dbReference type="Proteomes" id="UP001063166"/>
    </source>
</evidence>
<evidence type="ECO:0000256" key="7">
    <source>
        <dbReference type="SAM" id="MobiDB-lite"/>
    </source>
</evidence>
<dbReference type="GO" id="GO:0005634">
    <property type="term" value="C:nucleus"/>
    <property type="evidence" value="ECO:0007669"/>
    <property type="project" value="UniProtKB-SubCell"/>
</dbReference>
<evidence type="ECO:0000256" key="1">
    <source>
        <dbReference type="ARBA" id="ARBA00004123"/>
    </source>
</evidence>
<feature type="compositionally biased region" description="Pro residues" evidence="7">
    <location>
        <begin position="13"/>
        <end position="25"/>
    </location>
</feature>
<dbReference type="PANTHER" id="PTHR46481:SF10">
    <property type="entry name" value="ZINC FINGER BED DOMAIN-CONTAINING PROTEIN 39"/>
    <property type="match status" value="1"/>
</dbReference>
<dbReference type="Proteomes" id="UP001063166">
    <property type="component" value="Unassembled WGS sequence"/>
</dbReference>
<dbReference type="EMBL" id="BRPK01000020">
    <property type="protein sequence ID" value="GLB45149.1"/>
    <property type="molecule type" value="Genomic_DNA"/>
</dbReference>
<evidence type="ECO:0000256" key="2">
    <source>
        <dbReference type="ARBA" id="ARBA00022723"/>
    </source>
</evidence>
<evidence type="ECO:0000313" key="8">
    <source>
        <dbReference type="EMBL" id="GLB45149.1"/>
    </source>
</evidence>
<comment type="subcellular location">
    <subcellularLocation>
        <location evidence="1">Nucleus</location>
    </subcellularLocation>
</comment>
<dbReference type="SUPFAM" id="SSF53098">
    <property type="entry name" value="Ribonuclease H-like"/>
    <property type="match status" value="1"/>
</dbReference>
<gene>
    <name evidence="8" type="ORF">LshimejAT787_2000540</name>
</gene>
<keyword evidence="3" id="KW-0863">Zinc-finger</keyword>
<proteinExistence type="predicted"/>
<dbReference type="InterPro" id="IPR052035">
    <property type="entry name" value="ZnF_BED_domain_contain"/>
</dbReference>
<sequence>MYSTRAASGSRPLIPPDSALPPPASVLPPPASVLVPPDSPFLHRRIPDSRFIVAPRAPHITIQFLQGKGSLDLFSLDLPLPASCESASVQGSPLQTHKGRSEGGDRAFVNLMKTGQPETYIPSPSTISRDVKFVFAKTRERVAKLLREHDGALNFITDAWTSPNHRSFVAFSVAFEVNGEEMILLLDFIEVAKSHTGLHLAAVFASMLKELGIADKILSVTCDNASPNIVMIDRLQELVEAFPGQANLTRCFNHVLSLVAKTVVRQFDVVKDKEDEAQDNAEKALQELAAGTDLEDLEMQVEELRAQLGGESVGAEDDDLEDWEDERELLSHVEREALDENTRPIKLVLVKLRKISFALIHSSTILLPRWRELLESLKISVRKMPRDVKTRWNSTYDMLCFALEYRKAIDTMAADKDNGLRKFELDVREWQLAEQLCEVLAVFKDATLFFSRATPNLATVIPAMDHIDEVLTTASLNTRTFEPAIRAALSLAKKTLNRYTGCKGQYSSKK</sequence>
<evidence type="ECO:0000256" key="6">
    <source>
        <dbReference type="SAM" id="Coils"/>
    </source>
</evidence>
<keyword evidence="2" id="KW-0479">Metal-binding</keyword>
<dbReference type="OrthoDB" id="2748837at2759"/>